<proteinExistence type="predicted"/>
<name>A0AA39PGC2_9AGAR</name>
<reference evidence="1" key="1">
    <citation type="submission" date="2023-06" db="EMBL/GenBank/DDBJ databases">
        <authorList>
            <consortium name="Lawrence Berkeley National Laboratory"/>
            <person name="Ahrendt S."/>
            <person name="Sahu N."/>
            <person name="Indic B."/>
            <person name="Wong-Bajracharya J."/>
            <person name="Merenyi Z."/>
            <person name="Ke H.-M."/>
            <person name="Monk M."/>
            <person name="Kocsube S."/>
            <person name="Drula E."/>
            <person name="Lipzen A."/>
            <person name="Balint B."/>
            <person name="Henrissat B."/>
            <person name="Andreopoulos B."/>
            <person name="Martin F.M."/>
            <person name="Harder C.B."/>
            <person name="Rigling D."/>
            <person name="Ford K.L."/>
            <person name="Foster G.D."/>
            <person name="Pangilinan J."/>
            <person name="Papanicolaou A."/>
            <person name="Barry K."/>
            <person name="LaButti K."/>
            <person name="Viragh M."/>
            <person name="Koriabine M."/>
            <person name="Yan M."/>
            <person name="Riley R."/>
            <person name="Champramary S."/>
            <person name="Plett K.L."/>
            <person name="Tsai I.J."/>
            <person name="Slot J."/>
            <person name="Sipos G."/>
            <person name="Plett J."/>
            <person name="Nagy L.G."/>
            <person name="Grigoriev I.V."/>
        </authorList>
    </citation>
    <scope>NUCLEOTIDE SEQUENCE</scope>
    <source>
        <strain evidence="1">ICMP 16352</strain>
    </source>
</reference>
<evidence type="ECO:0000313" key="1">
    <source>
        <dbReference type="EMBL" id="KAK0483706.1"/>
    </source>
</evidence>
<keyword evidence="2" id="KW-1185">Reference proteome</keyword>
<dbReference type="Proteomes" id="UP001175227">
    <property type="component" value="Unassembled WGS sequence"/>
</dbReference>
<accession>A0AA39PGC2</accession>
<organism evidence="1 2">
    <name type="scientific">Armillaria novae-zelandiae</name>
    <dbReference type="NCBI Taxonomy" id="153914"/>
    <lineage>
        <taxon>Eukaryota</taxon>
        <taxon>Fungi</taxon>
        <taxon>Dikarya</taxon>
        <taxon>Basidiomycota</taxon>
        <taxon>Agaricomycotina</taxon>
        <taxon>Agaricomycetes</taxon>
        <taxon>Agaricomycetidae</taxon>
        <taxon>Agaricales</taxon>
        <taxon>Marasmiineae</taxon>
        <taxon>Physalacriaceae</taxon>
        <taxon>Armillaria</taxon>
    </lineage>
</organism>
<protein>
    <submittedName>
        <fullName evidence="1">Uncharacterized protein</fullName>
    </submittedName>
</protein>
<dbReference type="EMBL" id="JAUEPR010000006">
    <property type="protein sequence ID" value="KAK0483706.1"/>
    <property type="molecule type" value="Genomic_DNA"/>
</dbReference>
<comment type="caution">
    <text evidence="1">The sequence shown here is derived from an EMBL/GenBank/DDBJ whole genome shotgun (WGS) entry which is preliminary data.</text>
</comment>
<gene>
    <name evidence="1" type="ORF">IW261DRAFT_1417512</name>
</gene>
<evidence type="ECO:0000313" key="2">
    <source>
        <dbReference type="Proteomes" id="UP001175227"/>
    </source>
</evidence>
<dbReference type="AlphaFoldDB" id="A0AA39PGC2"/>
<sequence length="264" mass="29668">MFPRHTSPTTKDKVSVTPEEVLSKWRCDTSEEGRVLKEIGYRQEKDKASVNVLARGHDRCNGIDCWTILIAFPQNDSNVGAYYYLSIINDATWAVATHSEESGGEYNLFAHADGDIDIEREVFVTAGSSENNDFEPLRKLEVESRWECNELTEPSIFHHDHFGTNKREANRSIGISTHWNAYRSDDVPLPARSGALGRLSEERMRMDSVYDRSGFPRQVAYRVGDDSDIGLRDDALCATDNTGGDGCKVFQPEKGRDLHCGSNN</sequence>